<evidence type="ECO:0000313" key="2">
    <source>
        <dbReference type="Proteomes" id="UP000775129"/>
    </source>
</evidence>
<reference evidence="1" key="1">
    <citation type="journal article" date="2021" name="PeerJ">
        <title>Extensive microbial diversity within the chicken gut microbiome revealed by metagenomics and culture.</title>
        <authorList>
            <person name="Gilroy R."/>
            <person name="Ravi A."/>
            <person name="Getino M."/>
            <person name="Pursley I."/>
            <person name="Horton D.L."/>
            <person name="Alikhan N.F."/>
            <person name="Baker D."/>
            <person name="Gharbi K."/>
            <person name="Hall N."/>
            <person name="Watson M."/>
            <person name="Adriaenssens E.M."/>
            <person name="Foster-Nyarko E."/>
            <person name="Jarju S."/>
            <person name="Secka A."/>
            <person name="Antonio M."/>
            <person name="Oren A."/>
            <person name="Chaudhuri R.R."/>
            <person name="La Ragione R."/>
            <person name="Hildebrand F."/>
            <person name="Pallen M.J."/>
        </authorList>
    </citation>
    <scope>NUCLEOTIDE SEQUENCE</scope>
    <source>
        <strain evidence="1">1647</strain>
    </source>
</reference>
<gene>
    <name evidence="1" type="ORF">K8W24_14850</name>
</gene>
<name>A0A921GRD4_9MICO</name>
<accession>A0A921GRD4</accession>
<reference evidence="1" key="2">
    <citation type="submission" date="2021-09" db="EMBL/GenBank/DDBJ databases">
        <authorList>
            <person name="Gilroy R."/>
        </authorList>
    </citation>
    <scope>NUCLEOTIDE SEQUENCE</scope>
    <source>
        <strain evidence="1">1647</strain>
    </source>
</reference>
<dbReference type="AlphaFoldDB" id="A0A921GRD4"/>
<proteinExistence type="predicted"/>
<sequence length="194" mass="20347">MSRSRTAPARRRGTTISTAVIALLALVLTAFALRHPGQESSQIEVSDGGVWVSHRGDGMIGRMNVDAGELDARLSIVGDELEILQSGYTVMTVGGRGYTMINTASIVRGGTIELPPETEVALGGDRIAIAAPDGRVWILTPEQAAAFTTSAVEPVHTTDGGAPQIAVTDAGTVLVLDGDQLLRFPRTLDTSSPR</sequence>
<dbReference type="EMBL" id="DYWO01000444">
    <property type="protein sequence ID" value="HJF51042.1"/>
    <property type="molecule type" value="Genomic_DNA"/>
</dbReference>
<dbReference type="InterPro" id="IPR011048">
    <property type="entry name" value="Haem_d1_sf"/>
</dbReference>
<evidence type="ECO:0000313" key="1">
    <source>
        <dbReference type="EMBL" id="HJF51042.1"/>
    </source>
</evidence>
<dbReference type="SUPFAM" id="SSF51004">
    <property type="entry name" value="C-terminal (heme d1) domain of cytochrome cd1-nitrite reductase"/>
    <property type="match status" value="1"/>
</dbReference>
<protein>
    <submittedName>
        <fullName evidence="1">Uncharacterized protein</fullName>
    </submittedName>
</protein>
<dbReference type="Proteomes" id="UP000775129">
    <property type="component" value="Unassembled WGS sequence"/>
</dbReference>
<organism evidence="1 2">
    <name type="scientific">Brachybacterium paraconglomeratum</name>
    <dbReference type="NCBI Taxonomy" id="173362"/>
    <lineage>
        <taxon>Bacteria</taxon>
        <taxon>Bacillati</taxon>
        <taxon>Actinomycetota</taxon>
        <taxon>Actinomycetes</taxon>
        <taxon>Micrococcales</taxon>
        <taxon>Dermabacteraceae</taxon>
        <taxon>Brachybacterium</taxon>
    </lineage>
</organism>
<comment type="caution">
    <text evidence="1">The sequence shown here is derived from an EMBL/GenBank/DDBJ whole genome shotgun (WGS) entry which is preliminary data.</text>
</comment>